<organism evidence="10 11">
    <name type="scientific">Flexibacter flexilis DSM 6793</name>
    <dbReference type="NCBI Taxonomy" id="927664"/>
    <lineage>
        <taxon>Bacteria</taxon>
        <taxon>Pseudomonadati</taxon>
        <taxon>Bacteroidota</taxon>
        <taxon>Cytophagia</taxon>
        <taxon>Cytophagales</taxon>
        <taxon>Flexibacteraceae</taxon>
        <taxon>Flexibacter</taxon>
    </lineage>
</organism>
<dbReference type="Pfam" id="PF00512">
    <property type="entry name" value="HisKA"/>
    <property type="match status" value="1"/>
</dbReference>
<dbReference type="Proteomes" id="UP000199514">
    <property type="component" value="Unassembled WGS sequence"/>
</dbReference>
<dbReference type="SMART" id="SM00388">
    <property type="entry name" value="HisKA"/>
    <property type="match status" value="1"/>
</dbReference>
<sequence length="428" mass="49409">MKLLNKSIVFLSAALLIIISLWAVIFYFNMLSEIKESVDEGLENYKRQIIYKAQTDTTILSKNNFDESFFSVRGIAPTLAVRATDRYADTLIYMQDADDEVLELEPIRMLTTVFMRGDKYYELRIINSMVEEDDLIKELFKETIWLYLILITSIIIINNFLLKNIWKPFYSLLNQLKNYRLGKSQYLPTIQTNTKEFLDLENAVNTLLKHSIETYQQQKEFIGNASHELQTPLAIATNKLELFIEKGNLENSQAESIAEVMNIIQRLVRLNKSLLLLTKIENKQFFDNEKIDIAEIVWQNKSDLEEISEFKNVTISVQENSKFQVNMDVSLANIIVANLLRNAIFHNIQHGTVRVQIFDNTLCISNSGLGHSLDPTRLFTRFYKTENEAAGTGLGLAIVKAICDLYGFEISYSFDNQLHRFKISFASH</sequence>
<keyword evidence="3" id="KW-0597">Phosphoprotein</keyword>
<feature type="transmembrane region" description="Helical" evidence="8">
    <location>
        <begin position="7"/>
        <end position="28"/>
    </location>
</feature>
<dbReference type="AlphaFoldDB" id="A0A1I1DET9"/>
<feature type="transmembrane region" description="Helical" evidence="8">
    <location>
        <begin position="144"/>
        <end position="162"/>
    </location>
</feature>
<dbReference type="EC" id="2.7.13.3" evidence="2"/>
<keyword evidence="8" id="KW-0472">Membrane</keyword>
<dbReference type="STRING" id="927664.SAMN05421780_101170"/>
<name>A0A1I1DET9_9BACT</name>
<evidence type="ECO:0000256" key="1">
    <source>
        <dbReference type="ARBA" id="ARBA00000085"/>
    </source>
</evidence>
<keyword evidence="11" id="KW-1185">Reference proteome</keyword>
<dbReference type="RefSeq" id="WP_091505838.1">
    <property type="nucleotide sequence ID" value="NZ_FOLE01000001.1"/>
</dbReference>
<dbReference type="Gene3D" id="3.30.565.10">
    <property type="entry name" value="Histidine kinase-like ATPase, C-terminal domain"/>
    <property type="match status" value="1"/>
</dbReference>
<evidence type="ECO:0000259" key="9">
    <source>
        <dbReference type="PROSITE" id="PS50109"/>
    </source>
</evidence>
<dbReference type="SUPFAM" id="SSF47384">
    <property type="entry name" value="Homodimeric domain of signal transducing histidine kinase"/>
    <property type="match status" value="1"/>
</dbReference>
<keyword evidence="4" id="KW-0808">Transferase</keyword>
<dbReference type="InterPro" id="IPR036890">
    <property type="entry name" value="HATPase_C_sf"/>
</dbReference>
<evidence type="ECO:0000256" key="6">
    <source>
        <dbReference type="ARBA" id="ARBA00022777"/>
    </source>
</evidence>
<evidence type="ECO:0000313" key="11">
    <source>
        <dbReference type="Proteomes" id="UP000199514"/>
    </source>
</evidence>
<dbReference type="Gene3D" id="1.10.287.130">
    <property type="match status" value="1"/>
</dbReference>
<dbReference type="OrthoDB" id="1522504at2"/>
<dbReference type="SMART" id="SM00387">
    <property type="entry name" value="HATPase_c"/>
    <property type="match status" value="1"/>
</dbReference>
<dbReference type="SUPFAM" id="SSF55874">
    <property type="entry name" value="ATPase domain of HSP90 chaperone/DNA topoisomerase II/histidine kinase"/>
    <property type="match status" value="1"/>
</dbReference>
<accession>A0A1I1DET9</accession>
<keyword evidence="7 8" id="KW-1133">Transmembrane helix</keyword>
<feature type="domain" description="Histidine kinase" evidence="9">
    <location>
        <begin position="224"/>
        <end position="428"/>
    </location>
</feature>
<dbReference type="InterPro" id="IPR050428">
    <property type="entry name" value="TCS_sensor_his_kinase"/>
</dbReference>
<dbReference type="InterPro" id="IPR036097">
    <property type="entry name" value="HisK_dim/P_sf"/>
</dbReference>
<dbReference type="EMBL" id="FOLE01000001">
    <property type="protein sequence ID" value="SFB73431.1"/>
    <property type="molecule type" value="Genomic_DNA"/>
</dbReference>
<dbReference type="InterPro" id="IPR003594">
    <property type="entry name" value="HATPase_dom"/>
</dbReference>
<gene>
    <name evidence="10" type="ORF">SAMN05421780_101170</name>
</gene>
<evidence type="ECO:0000256" key="5">
    <source>
        <dbReference type="ARBA" id="ARBA00022692"/>
    </source>
</evidence>
<dbReference type="PROSITE" id="PS50109">
    <property type="entry name" value="HIS_KIN"/>
    <property type="match status" value="1"/>
</dbReference>
<protein>
    <recommendedName>
        <fullName evidence="2">histidine kinase</fullName>
        <ecNumber evidence="2">2.7.13.3</ecNumber>
    </recommendedName>
</protein>
<keyword evidence="5 8" id="KW-0812">Transmembrane</keyword>
<dbReference type="CDD" id="cd00082">
    <property type="entry name" value="HisKA"/>
    <property type="match status" value="1"/>
</dbReference>
<evidence type="ECO:0000256" key="8">
    <source>
        <dbReference type="SAM" id="Phobius"/>
    </source>
</evidence>
<dbReference type="GO" id="GO:0000155">
    <property type="term" value="F:phosphorelay sensor kinase activity"/>
    <property type="evidence" value="ECO:0007669"/>
    <property type="project" value="InterPro"/>
</dbReference>
<dbReference type="InterPro" id="IPR003661">
    <property type="entry name" value="HisK_dim/P_dom"/>
</dbReference>
<dbReference type="InterPro" id="IPR005467">
    <property type="entry name" value="His_kinase_dom"/>
</dbReference>
<proteinExistence type="predicted"/>
<dbReference type="PANTHER" id="PTHR45436">
    <property type="entry name" value="SENSOR HISTIDINE KINASE YKOH"/>
    <property type="match status" value="1"/>
</dbReference>
<dbReference type="GO" id="GO:0005886">
    <property type="term" value="C:plasma membrane"/>
    <property type="evidence" value="ECO:0007669"/>
    <property type="project" value="TreeGrafter"/>
</dbReference>
<evidence type="ECO:0000256" key="4">
    <source>
        <dbReference type="ARBA" id="ARBA00022679"/>
    </source>
</evidence>
<keyword evidence="6 10" id="KW-0418">Kinase</keyword>
<dbReference type="PANTHER" id="PTHR45436:SF5">
    <property type="entry name" value="SENSOR HISTIDINE KINASE TRCS"/>
    <property type="match status" value="1"/>
</dbReference>
<comment type="catalytic activity">
    <reaction evidence="1">
        <text>ATP + protein L-histidine = ADP + protein N-phospho-L-histidine.</text>
        <dbReference type="EC" id="2.7.13.3"/>
    </reaction>
</comment>
<evidence type="ECO:0000256" key="7">
    <source>
        <dbReference type="ARBA" id="ARBA00022989"/>
    </source>
</evidence>
<evidence type="ECO:0000313" key="10">
    <source>
        <dbReference type="EMBL" id="SFB73431.1"/>
    </source>
</evidence>
<evidence type="ECO:0000256" key="2">
    <source>
        <dbReference type="ARBA" id="ARBA00012438"/>
    </source>
</evidence>
<dbReference type="Pfam" id="PF02518">
    <property type="entry name" value="HATPase_c"/>
    <property type="match status" value="1"/>
</dbReference>
<reference evidence="10 11" key="1">
    <citation type="submission" date="2016-10" db="EMBL/GenBank/DDBJ databases">
        <authorList>
            <person name="de Groot N.N."/>
        </authorList>
    </citation>
    <scope>NUCLEOTIDE SEQUENCE [LARGE SCALE GENOMIC DNA]</scope>
    <source>
        <strain evidence="10 11">DSM 6793</strain>
    </source>
</reference>
<evidence type="ECO:0000256" key="3">
    <source>
        <dbReference type="ARBA" id="ARBA00022553"/>
    </source>
</evidence>